<gene>
    <name evidence="1" type="ORF">NN4_86500</name>
</gene>
<evidence type="ECO:0000313" key="1">
    <source>
        <dbReference type="EMBL" id="GEM44131.1"/>
    </source>
</evidence>
<reference evidence="1 2" key="1">
    <citation type="submission" date="2019-07" db="EMBL/GenBank/DDBJ databases">
        <title>Whole genome shotgun sequence of Nocardia ninae NBRC 108245.</title>
        <authorList>
            <person name="Hosoyama A."/>
            <person name="Uohara A."/>
            <person name="Ohji S."/>
            <person name="Ichikawa N."/>
        </authorList>
    </citation>
    <scope>NUCLEOTIDE SEQUENCE [LARGE SCALE GENOMIC DNA]</scope>
    <source>
        <strain evidence="1 2">NBRC 108245</strain>
    </source>
</reference>
<proteinExistence type="predicted"/>
<dbReference type="OrthoDB" id="4562583at2"/>
<dbReference type="EMBL" id="BJXA01000137">
    <property type="protein sequence ID" value="GEM44131.1"/>
    <property type="molecule type" value="Genomic_DNA"/>
</dbReference>
<protein>
    <submittedName>
        <fullName evidence="1">Uncharacterized protein</fullName>
    </submittedName>
</protein>
<name>A0A511MUS4_9NOCA</name>
<accession>A0A511MUS4</accession>
<dbReference type="Proteomes" id="UP000321424">
    <property type="component" value="Unassembled WGS sequence"/>
</dbReference>
<dbReference type="RefSeq" id="WP_107653296.1">
    <property type="nucleotide sequence ID" value="NZ_BJXA01000137.1"/>
</dbReference>
<dbReference type="AlphaFoldDB" id="A0A511MUS4"/>
<evidence type="ECO:0000313" key="2">
    <source>
        <dbReference type="Proteomes" id="UP000321424"/>
    </source>
</evidence>
<comment type="caution">
    <text evidence="1">The sequence shown here is derived from an EMBL/GenBank/DDBJ whole genome shotgun (WGS) entry which is preliminary data.</text>
</comment>
<sequence length="67" mass="7063">MTDLETGASIAPLVAGFELATASTPLRRAAGRLQAVLPPGWRVEIVDAPSLTGRHSEPVLRVVMPTD</sequence>
<organism evidence="1 2">
    <name type="scientific">Nocardia ninae NBRC 108245</name>
    <dbReference type="NCBI Taxonomy" id="1210091"/>
    <lineage>
        <taxon>Bacteria</taxon>
        <taxon>Bacillati</taxon>
        <taxon>Actinomycetota</taxon>
        <taxon>Actinomycetes</taxon>
        <taxon>Mycobacteriales</taxon>
        <taxon>Nocardiaceae</taxon>
        <taxon>Nocardia</taxon>
    </lineage>
</organism>
<keyword evidence="2" id="KW-1185">Reference proteome</keyword>